<gene>
    <name evidence="3" type="ORF">SAMN05660413_01315</name>
</gene>
<dbReference type="SUPFAM" id="SSF48317">
    <property type="entry name" value="Acid phosphatase/Vanadium-dependent haloperoxidase"/>
    <property type="match status" value="1"/>
</dbReference>
<feature type="transmembrane region" description="Helical" evidence="1">
    <location>
        <begin position="55"/>
        <end position="74"/>
    </location>
</feature>
<accession>A0A1I4ZGF4</accession>
<name>A0A1I4ZGF4_9FLAO</name>
<sequence>MDRLIEIDHNLFLYLNNLGNEQWDWFWLLVTDKWTAIPLYAILVFLLFKKFDWKATLLSLVLVTLLITTTDQLGNIFKDGFQRLRPCGQEGIKEYARFVAVRCGKYGYFSAHASNSFGVAVFLGLIFKRHFPKLIYFLLFWAALVAYSRVYLGVHYPGDILTGAFIGAFFGFLYYQLQKFLLKKFSL</sequence>
<dbReference type="CDD" id="cd03395">
    <property type="entry name" value="PAP2_like_4"/>
    <property type="match status" value="1"/>
</dbReference>
<dbReference type="Pfam" id="PF01569">
    <property type="entry name" value="PAP2"/>
    <property type="match status" value="1"/>
</dbReference>
<reference evidence="3 4" key="1">
    <citation type="submission" date="2016-10" db="EMBL/GenBank/DDBJ databases">
        <authorList>
            <person name="de Groot N.N."/>
        </authorList>
    </citation>
    <scope>NUCLEOTIDE SEQUENCE [LARGE SCALE GENOMIC DNA]</scope>
    <source>
        <strain evidence="3 4">DSM 17794</strain>
    </source>
</reference>
<feature type="transmembrane region" description="Helical" evidence="1">
    <location>
        <begin position="160"/>
        <end position="177"/>
    </location>
</feature>
<proteinExistence type="predicted"/>
<dbReference type="Proteomes" id="UP000199153">
    <property type="component" value="Unassembled WGS sequence"/>
</dbReference>
<keyword evidence="1" id="KW-0812">Transmembrane</keyword>
<dbReference type="Gene3D" id="1.20.144.10">
    <property type="entry name" value="Phosphatidic acid phosphatase type 2/haloperoxidase"/>
    <property type="match status" value="1"/>
</dbReference>
<feature type="transmembrane region" description="Helical" evidence="1">
    <location>
        <begin position="106"/>
        <end position="127"/>
    </location>
</feature>
<feature type="transmembrane region" description="Helical" evidence="1">
    <location>
        <begin position="25"/>
        <end position="48"/>
    </location>
</feature>
<dbReference type="InterPro" id="IPR000326">
    <property type="entry name" value="PAP2/HPO"/>
</dbReference>
<dbReference type="OrthoDB" id="9789113at2"/>
<evidence type="ECO:0000259" key="2">
    <source>
        <dbReference type="SMART" id="SM00014"/>
    </source>
</evidence>
<keyword evidence="1" id="KW-1133">Transmembrane helix</keyword>
<evidence type="ECO:0000313" key="4">
    <source>
        <dbReference type="Proteomes" id="UP000199153"/>
    </source>
</evidence>
<dbReference type="RefSeq" id="WP_093407409.1">
    <property type="nucleotide sequence ID" value="NZ_FOVL01000006.1"/>
</dbReference>
<dbReference type="STRING" id="287099.SAMN05660413_01315"/>
<dbReference type="EMBL" id="FOVL01000006">
    <property type="protein sequence ID" value="SFN49237.1"/>
    <property type="molecule type" value="Genomic_DNA"/>
</dbReference>
<dbReference type="InterPro" id="IPR036938">
    <property type="entry name" value="PAP2/HPO_sf"/>
</dbReference>
<dbReference type="SMART" id="SM00014">
    <property type="entry name" value="acidPPc"/>
    <property type="match status" value="1"/>
</dbReference>
<protein>
    <submittedName>
        <fullName evidence="3">Undecaprenyl-diphosphatase</fullName>
    </submittedName>
</protein>
<feature type="domain" description="Phosphatidic acid phosphatase type 2/haloperoxidase" evidence="2">
    <location>
        <begin position="60"/>
        <end position="175"/>
    </location>
</feature>
<dbReference type="AlphaFoldDB" id="A0A1I4ZGF4"/>
<keyword evidence="4" id="KW-1185">Reference proteome</keyword>
<evidence type="ECO:0000313" key="3">
    <source>
        <dbReference type="EMBL" id="SFN49237.1"/>
    </source>
</evidence>
<organism evidence="3 4">
    <name type="scientific">Salegentibacter flavus</name>
    <dbReference type="NCBI Taxonomy" id="287099"/>
    <lineage>
        <taxon>Bacteria</taxon>
        <taxon>Pseudomonadati</taxon>
        <taxon>Bacteroidota</taxon>
        <taxon>Flavobacteriia</taxon>
        <taxon>Flavobacteriales</taxon>
        <taxon>Flavobacteriaceae</taxon>
        <taxon>Salegentibacter</taxon>
    </lineage>
</organism>
<keyword evidence="1" id="KW-0472">Membrane</keyword>
<dbReference type="PANTHER" id="PTHR14969">
    <property type="entry name" value="SPHINGOSINE-1-PHOSPHATE PHOSPHOHYDROLASE"/>
    <property type="match status" value="1"/>
</dbReference>
<feature type="transmembrane region" description="Helical" evidence="1">
    <location>
        <begin position="134"/>
        <end position="154"/>
    </location>
</feature>
<dbReference type="PANTHER" id="PTHR14969:SF13">
    <property type="entry name" value="AT30094P"/>
    <property type="match status" value="1"/>
</dbReference>
<evidence type="ECO:0000256" key="1">
    <source>
        <dbReference type="SAM" id="Phobius"/>
    </source>
</evidence>